<proteinExistence type="predicted"/>
<evidence type="ECO:0000313" key="3">
    <source>
        <dbReference type="EMBL" id="EIW18008.1"/>
    </source>
</evidence>
<accession>I8REZ6</accession>
<feature type="domain" description="SipL SPOCS" evidence="2">
    <location>
        <begin position="23"/>
        <end position="107"/>
    </location>
</feature>
<dbReference type="RefSeq" id="WP_007935566.1">
    <property type="nucleotide sequence ID" value="NZ_AKVJ01000029.1"/>
</dbReference>
<sequence length="216" mass="24357">MACKKSTQFTVNGLLPLPSHTPDIDFLLRVTSTPIIKKTIILDKQISFSGHVNIYIEFVSSNFNSTQTVHFISFEAPFIALIKNCRAKAGMDCQLKASIKHQDFQLINSRCINKVIVLKVCVIKLSKSCINSKFHCSEPNLTLLCTPERINLCRTADYHTTHPIAPMDDLHEMSAFSNYHTPSSQQLEPSDPETISNEHDNTQSSFHTCECQIDQE</sequence>
<reference evidence="3 4" key="1">
    <citation type="journal article" date="2012" name="J. Bacteriol.">
        <title>Draft Genome Sequences for Two Metal-Reducing Pelosinus fermentans Strains Isolated from a Cr(VI)-Contaminated Site and for Type Strain R7.</title>
        <authorList>
            <person name="Brown S.D."/>
            <person name="Podar M."/>
            <person name="Klingeman D.M."/>
            <person name="Johnson C.M."/>
            <person name="Yang Z.K."/>
            <person name="Utturkar S.M."/>
            <person name="Land M.L."/>
            <person name="Mosher J.J."/>
            <person name="Hurt R.A.Jr."/>
            <person name="Phelps T.J."/>
            <person name="Palumbo A.V."/>
            <person name="Arkin A.P."/>
            <person name="Hazen T.C."/>
            <person name="Elias D.A."/>
        </authorList>
    </citation>
    <scope>NUCLEOTIDE SEQUENCE [LARGE SCALE GENOMIC DNA]</scope>
    <source>
        <strain evidence="3 4">B4</strain>
    </source>
</reference>
<protein>
    <recommendedName>
        <fullName evidence="2">SipL SPOCS domain-containing protein</fullName>
    </recommendedName>
</protein>
<keyword evidence="4" id="KW-1185">Reference proteome</keyword>
<organism evidence="3 4">
    <name type="scientific">Pelosinus fermentans B4</name>
    <dbReference type="NCBI Taxonomy" id="1149862"/>
    <lineage>
        <taxon>Bacteria</taxon>
        <taxon>Bacillati</taxon>
        <taxon>Bacillota</taxon>
        <taxon>Negativicutes</taxon>
        <taxon>Selenomonadales</taxon>
        <taxon>Sporomusaceae</taxon>
        <taxon>Pelosinus</taxon>
    </lineage>
</organism>
<dbReference type="AlphaFoldDB" id="I8REZ6"/>
<dbReference type="OrthoDB" id="1685071at2"/>
<name>I8REZ6_9FIRM</name>
<evidence type="ECO:0000259" key="2">
    <source>
        <dbReference type="Pfam" id="PF12673"/>
    </source>
</evidence>
<evidence type="ECO:0000313" key="4">
    <source>
        <dbReference type="Proteomes" id="UP000004324"/>
    </source>
</evidence>
<dbReference type="EMBL" id="AKVJ01000029">
    <property type="protein sequence ID" value="EIW18008.1"/>
    <property type="molecule type" value="Genomic_DNA"/>
</dbReference>
<comment type="caution">
    <text evidence="3">The sequence shown here is derived from an EMBL/GenBank/DDBJ whole genome shotgun (WGS) entry which is preliminary data.</text>
</comment>
<dbReference type="Pfam" id="PF12673">
    <property type="entry name" value="SipL"/>
    <property type="match status" value="1"/>
</dbReference>
<dbReference type="Proteomes" id="UP000004324">
    <property type="component" value="Unassembled WGS sequence"/>
</dbReference>
<gene>
    <name evidence="3" type="ORF">FB4_4051</name>
</gene>
<evidence type="ECO:0000256" key="1">
    <source>
        <dbReference type="SAM" id="MobiDB-lite"/>
    </source>
</evidence>
<feature type="region of interest" description="Disordered" evidence="1">
    <location>
        <begin position="180"/>
        <end position="207"/>
    </location>
</feature>
<dbReference type="InterPro" id="IPR024300">
    <property type="entry name" value="SipL_SPOCS_dom"/>
</dbReference>
<dbReference type="PATRIC" id="fig|1149862.3.peg.3017"/>